<evidence type="ECO:0000259" key="3">
    <source>
        <dbReference type="Pfam" id="PF24782"/>
    </source>
</evidence>
<dbReference type="Pfam" id="PF24782">
    <property type="entry name" value="WD40_MABP1-WDR62_2nd"/>
    <property type="match status" value="1"/>
</dbReference>
<dbReference type="SUPFAM" id="SSF50978">
    <property type="entry name" value="WD40 repeat-like"/>
    <property type="match status" value="1"/>
</dbReference>
<gene>
    <name evidence="4" type="ORF">FRX31_015534</name>
</gene>
<dbReference type="EMBL" id="JABWDY010018151">
    <property type="protein sequence ID" value="KAF5194877.1"/>
    <property type="molecule type" value="Genomic_DNA"/>
</dbReference>
<feature type="region of interest" description="Disordered" evidence="2">
    <location>
        <begin position="938"/>
        <end position="966"/>
    </location>
</feature>
<feature type="repeat" description="WD" evidence="1">
    <location>
        <begin position="413"/>
        <end position="427"/>
    </location>
</feature>
<dbReference type="PANTHER" id="PTHR45589:SF1">
    <property type="entry name" value="WD REPEAT DOMAIN 62, ISOFORM G"/>
    <property type="match status" value="1"/>
</dbReference>
<dbReference type="SMART" id="SM00320">
    <property type="entry name" value="WD40"/>
    <property type="match status" value="11"/>
</dbReference>
<dbReference type="OrthoDB" id="6154712at2759"/>
<keyword evidence="1" id="KW-0853">WD repeat</keyword>
<comment type="caution">
    <text evidence="4">The sequence shown here is derived from an EMBL/GenBank/DDBJ whole genome shotgun (WGS) entry which is preliminary data.</text>
</comment>
<dbReference type="InterPro" id="IPR015943">
    <property type="entry name" value="WD40/YVTN_repeat-like_dom_sf"/>
</dbReference>
<accession>A0A7J6WD97</accession>
<evidence type="ECO:0000313" key="4">
    <source>
        <dbReference type="EMBL" id="KAF5194877.1"/>
    </source>
</evidence>
<dbReference type="InterPro" id="IPR001680">
    <property type="entry name" value="WD40_rpt"/>
</dbReference>
<proteinExistence type="predicted"/>
<dbReference type="Gene3D" id="2.130.10.10">
    <property type="entry name" value="YVTN repeat-like/Quinoprotein amine dehydrogenase"/>
    <property type="match status" value="4"/>
</dbReference>
<evidence type="ECO:0000256" key="2">
    <source>
        <dbReference type="SAM" id="MobiDB-lite"/>
    </source>
</evidence>
<dbReference type="PROSITE" id="PS50082">
    <property type="entry name" value="WD_REPEATS_2"/>
    <property type="match status" value="2"/>
</dbReference>
<dbReference type="InterPro" id="IPR052779">
    <property type="entry name" value="WDR62"/>
</dbReference>
<name>A0A7J6WD97_THATH</name>
<dbReference type="SUPFAM" id="SSF50998">
    <property type="entry name" value="Quinoprotein alcohol dehydrogenase-like"/>
    <property type="match status" value="1"/>
</dbReference>
<dbReference type="InterPro" id="IPR011047">
    <property type="entry name" value="Quinoprotein_ADH-like_sf"/>
</dbReference>
<evidence type="ECO:0000313" key="5">
    <source>
        <dbReference type="Proteomes" id="UP000554482"/>
    </source>
</evidence>
<protein>
    <submittedName>
        <fullName evidence="4">Wd repeat-containing protein</fullName>
    </submittedName>
</protein>
<organism evidence="4 5">
    <name type="scientific">Thalictrum thalictroides</name>
    <name type="common">Rue-anemone</name>
    <name type="synonym">Anemone thalictroides</name>
    <dbReference type="NCBI Taxonomy" id="46969"/>
    <lineage>
        <taxon>Eukaryota</taxon>
        <taxon>Viridiplantae</taxon>
        <taxon>Streptophyta</taxon>
        <taxon>Embryophyta</taxon>
        <taxon>Tracheophyta</taxon>
        <taxon>Spermatophyta</taxon>
        <taxon>Magnoliopsida</taxon>
        <taxon>Ranunculales</taxon>
        <taxon>Ranunculaceae</taxon>
        <taxon>Thalictroideae</taxon>
        <taxon>Thalictrum</taxon>
    </lineage>
</organism>
<reference evidence="4 5" key="1">
    <citation type="submission" date="2020-06" db="EMBL/GenBank/DDBJ databases">
        <title>Transcriptomic and genomic resources for Thalictrum thalictroides and T. hernandezii: Facilitating candidate gene discovery in an emerging model plant lineage.</title>
        <authorList>
            <person name="Arias T."/>
            <person name="Riano-Pachon D.M."/>
            <person name="Di Stilio V.S."/>
        </authorList>
    </citation>
    <scope>NUCLEOTIDE SEQUENCE [LARGE SCALE GENOMIC DNA]</scope>
    <source>
        <strain evidence="5">cv. WT478/WT964</strain>
        <tissue evidence="4">Leaves</tissue>
    </source>
</reference>
<feature type="domain" description="MABP1/WDR62 second WD40" evidence="3">
    <location>
        <begin position="407"/>
        <end position="736"/>
    </location>
</feature>
<dbReference type="PANTHER" id="PTHR45589">
    <property type="entry name" value="WD REPEAT DOMAIN 62, ISOFORM G"/>
    <property type="match status" value="1"/>
</dbReference>
<dbReference type="Pfam" id="PF00400">
    <property type="entry name" value="WD40"/>
    <property type="match status" value="1"/>
</dbReference>
<dbReference type="PROSITE" id="PS50294">
    <property type="entry name" value="WD_REPEATS_REGION"/>
    <property type="match status" value="1"/>
</dbReference>
<sequence length="1297" mass="140886">MRTQRKSKKSDSASKLVLEEIIGLTTKNANGLSSNMLTGDCVYLAGCVVVIYNVESGNQSHLVVSSRMPKPLTCVAVSNQNAGIIAAGESGHKPAVLVWDYSTRALLAELKVHRYGVACIAFSPDGKHLISVGFPHDGYLCLWDWRNGRLVTKIKSSSSCSVISSVIFSSDANFFITAGKKHMKFWTVGPSLRSVSNVGAGLPAMDGKSANLGCQKGSSFISVASAAWTVPIPGRDQAAEFYPIYALTDTGLLCLLGSGFFMKKWVDLKVEKGFALSVSNKLIACACNNGVVQLFAIETLTFAGSLQYSELKESHNSRDMTCDSRSSEKHFQSYPTIPDAIACQFVTSEKLVVVYGNHSLYVWDVRDVAKVSRCSVLVSHGACIWDVKNLSCENMHDPTLACVARGCCGGVSFATCSTDGTIRLWDLALRLELKQKNERPEVAIGEHVDGNSIDAEMFGAIHLVSAGIFERDIVESGVSTQGFRAMAVSSDGKYLAAGDCQGNLHVYNLNSADYTCIQDAHEAEILSLTFTLSSKNSPCPGRYLLASGGRDRMIHLYDVERNLELIGSLDDHSAAVTAVELTCNGCKILSCSADRSLVFRDVAITDSGCNISRCHHQIASNGTVYDMAIDPATEVAVTVGQDKKINTFSISTGKHIKTFKQDTDFGEPLKVSIDPSSSYLVCSFSNKSMCIYDLNNGELVTQVVGHGDVITGVIFLPDCKHIISVGGDGCIFVWKLPSFMSSRMLHRIMERVGPLSPTSTRKKGVSSGSILYEKAVHPFDNGSKDFSVVENFDQDFRFSISRLPNWAKTKVTPIEILPTHSELTSSQQEELDYLSSSTVSNDETSVTEDPNGLHSCQQDLGGSKLCSTNISKSQGITVHTPCKPDSGGSKLCPKSSCDSDFSTSPSPRDIPSFSMDKRWLTVHTVYYPDLLDSPQERKFEDVKDSASSPNILDNPVVNGPSEDEDMEIKSGDPTITNQVPEKSICGPNSQSLNIGEFPLLSEQVKDGSADNLCENEDLSGPCDAVTCCAGSAEELQLDPGEISIDDDFKTSNQDDDLFSKHFSNLSTSLKIEGRRSARRSYSAHFVVRRDHFTGGKILFETSNQNLDGALMVCSDVIVPCVSYEDQTTRVVEESQPSDACNQDVQNSTGTTPACFLQQSHPTDCTVNGHGPMTKEGTNEKNDYSISKETEIQEKLTECKEALLKLDACAGDTLHLFSELEILSNREAAPCVSGVEIYDWAANLIPIIREKLVALGDMVQSRSSCPSAKLEDSRTEPLLEKFAESLSRQVLDLVKKSL</sequence>
<evidence type="ECO:0000256" key="1">
    <source>
        <dbReference type="PROSITE-ProRule" id="PRU00221"/>
    </source>
</evidence>
<feature type="repeat" description="WD" evidence="1">
    <location>
        <begin position="703"/>
        <end position="736"/>
    </location>
</feature>
<dbReference type="InterPro" id="IPR056162">
    <property type="entry name" value="WD40_MABP1-WDR62_2nd"/>
</dbReference>
<dbReference type="InterPro" id="IPR036322">
    <property type="entry name" value="WD40_repeat_dom_sf"/>
</dbReference>
<keyword evidence="5" id="KW-1185">Reference proteome</keyword>
<dbReference type="Proteomes" id="UP000554482">
    <property type="component" value="Unassembled WGS sequence"/>
</dbReference>